<accession>A0ACC3S9M7</accession>
<comment type="caution">
    <text evidence="1">The sequence shown here is derived from an EMBL/GenBank/DDBJ whole genome shotgun (WGS) entry which is preliminary data.</text>
</comment>
<gene>
    <name evidence="1" type="ORF">M8818_005365</name>
</gene>
<evidence type="ECO:0000313" key="1">
    <source>
        <dbReference type="EMBL" id="KAK8203140.1"/>
    </source>
</evidence>
<evidence type="ECO:0000313" key="2">
    <source>
        <dbReference type="Proteomes" id="UP001320706"/>
    </source>
</evidence>
<organism evidence="1 2">
    <name type="scientific">Zalaria obscura</name>
    <dbReference type="NCBI Taxonomy" id="2024903"/>
    <lineage>
        <taxon>Eukaryota</taxon>
        <taxon>Fungi</taxon>
        <taxon>Dikarya</taxon>
        <taxon>Ascomycota</taxon>
        <taxon>Pezizomycotina</taxon>
        <taxon>Dothideomycetes</taxon>
        <taxon>Dothideomycetidae</taxon>
        <taxon>Dothideales</taxon>
        <taxon>Zalariaceae</taxon>
        <taxon>Zalaria</taxon>
    </lineage>
</organism>
<dbReference type="Proteomes" id="UP001320706">
    <property type="component" value="Unassembled WGS sequence"/>
</dbReference>
<sequence length="79" mass="8706">MNRESQPSWCMPNEVVGLPTVKPLAARHLRKTRIAKLGDCGVYESTRARLTQVLMWYSPAVGAGPHDSWTPSSQPDLGT</sequence>
<keyword evidence="2" id="KW-1185">Reference proteome</keyword>
<proteinExistence type="predicted"/>
<reference evidence="1" key="1">
    <citation type="submission" date="2024-02" db="EMBL/GenBank/DDBJ databases">
        <title>Metagenome Assembled Genome of Zalaria obscura JY119.</title>
        <authorList>
            <person name="Vighnesh L."/>
            <person name="Jagadeeshwari U."/>
            <person name="Venkata Ramana C."/>
            <person name="Sasikala C."/>
        </authorList>
    </citation>
    <scope>NUCLEOTIDE SEQUENCE</scope>
    <source>
        <strain evidence="1">JY119</strain>
    </source>
</reference>
<protein>
    <submittedName>
        <fullName evidence="1">Uncharacterized protein</fullName>
    </submittedName>
</protein>
<name>A0ACC3S9M7_9PEZI</name>
<dbReference type="EMBL" id="JAMKPW020000032">
    <property type="protein sequence ID" value="KAK8203140.1"/>
    <property type="molecule type" value="Genomic_DNA"/>
</dbReference>